<evidence type="ECO:0000313" key="2">
    <source>
        <dbReference type="EMBL" id="AEX09225.1"/>
    </source>
</evidence>
<dbReference type="EMBL" id="JN315747">
    <property type="protein sequence ID" value="AEX09225.1"/>
    <property type="molecule type" value="mRNA"/>
</dbReference>
<keyword evidence="1" id="KW-0812">Transmembrane</keyword>
<name>H2CYR7_PANCV</name>
<sequence>RRRSNQGFALGLSHNFLKISCIWGTVTTIEIMYSVKYAYLPLNSISCVIILFLNFWLLWHKCHRKEFRRKA</sequence>
<dbReference type="AlphaFoldDB" id="H2CYR7"/>
<proteinExistence type="evidence at transcript level"/>
<reference evidence="2" key="1">
    <citation type="journal article" date="2012" name="Proteomics">
        <title>Molecular diversity of the telson and venom components from Pandinus cavimanus (Scorpionidae Latreille 1802): transcriptome, venomics and function.</title>
        <authorList>
            <person name="Diego-Garcia E."/>
            <person name="Peigneur S."/>
            <person name="Clynen E."/>
            <person name="Marien T."/>
            <person name="Czech L."/>
            <person name="Schoofs L."/>
            <person name="Tytgat J."/>
        </authorList>
    </citation>
    <scope>NUCLEOTIDE SEQUENCE</scope>
</reference>
<keyword evidence="1" id="KW-1133">Transmembrane helix</keyword>
<organism evidence="2">
    <name type="scientific">Pandinus cavimanus</name>
    <name type="common">Tanzanian red clawed scorpion</name>
    <dbReference type="NCBI Taxonomy" id="217261"/>
    <lineage>
        <taxon>Eukaryota</taxon>
        <taxon>Metazoa</taxon>
        <taxon>Ecdysozoa</taxon>
        <taxon>Arthropoda</taxon>
        <taxon>Chelicerata</taxon>
        <taxon>Arachnida</taxon>
        <taxon>Scorpiones</taxon>
        <taxon>Iurida</taxon>
        <taxon>Scorpionoidea</taxon>
        <taxon>Scorpionidae</taxon>
        <taxon>Pandininae</taxon>
        <taxon>Pandinus</taxon>
    </lineage>
</organism>
<protein>
    <submittedName>
        <fullName evidence="2">Uncharacterized protein</fullName>
    </submittedName>
</protein>
<feature type="transmembrane region" description="Helical" evidence="1">
    <location>
        <begin position="7"/>
        <end position="26"/>
    </location>
</feature>
<accession>H2CYR7</accession>
<feature type="transmembrane region" description="Helical" evidence="1">
    <location>
        <begin position="38"/>
        <end position="59"/>
    </location>
</feature>
<keyword evidence="1" id="KW-0472">Membrane</keyword>
<evidence type="ECO:0000256" key="1">
    <source>
        <dbReference type="SAM" id="Phobius"/>
    </source>
</evidence>
<feature type="non-terminal residue" evidence="2">
    <location>
        <position position="1"/>
    </location>
</feature>